<gene>
    <name evidence="3" type="ORF">CFIMG_003331RAa</name>
</gene>
<dbReference type="PANTHER" id="PTHR34618:SF3">
    <property type="entry name" value="GEGH 16 PROTEIN"/>
    <property type="match status" value="1"/>
</dbReference>
<feature type="chain" id="PRO_5012903156" description="GEgh 16 protein" evidence="2">
    <location>
        <begin position="20"/>
        <end position="256"/>
    </location>
</feature>
<dbReference type="Pfam" id="PF11327">
    <property type="entry name" value="Egh16-like"/>
    <property type="match status" value="1"/>
</dbReference>
<dbReference type="STRING" id="1035309.A0A2C5WY80"/>
<keyword evidence="4" id="KW-1185">Reference proteome</keyword>
<dbReference type="OrthoDB" id="3241054at2759"/>
<evidence type="ECO:0000313" key="3">
    <source>
        <dbReference type="EMBL" id="PHH53789.1"/>
    </source>
</evidence>
<organism evidence="3 4">
    <name type="scientific">Ceratocystis fimbriata CBS 114723</name>
    <dbReference type="NCBI Taxonomy" id="1035309"/>
    <lineage>
        <taxon>Eukaryota</taxon>
        <taxon>Fungi</taxon>
        <taxon>Dikarya</taxon>
        <taxon>Ascomycota</taxon>
        <taxon>Pezizomycotina</taxon>
        <taxon>Sordariomycetes</taxon>
        <taxon>Hypocreomycetidae</taxon>
        <taxon>Microascales</taxon>
        <taxon>Ceratocystidaceae</taxon>
        <taxon>Ceratocystis</taxon>
    </lineage>
</organism>
<protein>
    <recommendedName>
        <fullName evidence="5">GEgh 16 protein</fullName>
    </recommendedName>
</protein>
<comment type="caution">
    <text evidence="3">The sequence shown here is derived from an EMBL/GenBank/DDBJ whole genome shotgun (WGS) entry which is preliminary data.</text>
</comment>
<feature type="signal peptide" evidence="2">
    <location>
        <begin position="1"/>
        <end position="19"/>
    </location>
</feature>
<reference evidence="3 4" key="2">
    <citation type="journal article" date="2013" name="IMA Fungus">
        <title>IMA Genome-F 1: Ceratocystis fimbriata: Draft nuclear genome sequence for the plant pathogen, Ceratocystis fimbriata.</title>
        <authorList>
            <person name="Wilken P.M."/>
            <person name="Steenkamp E.T."/>
            <person name="Wingfield M.J."/>
            <person name="de Beer Z.W."/>
            <person name="Wingfield B.D."/>
        </authorList>
    </citation>
    <scope>NUCLEOTIDE SEQUENCE [LARGE SCALE GENOMIC DNA]</scope>
    <source>
        <strain evidence="3 4">CBS 114723</strain>
    </source>
</reference>
<dbReference type="Proteomes" id="UP000222788">
    <property type="component" value="Unassembled WGS sequence"/>
</dbReference>
<feature type="region of interest" description="Disordered" evidence="1">
    <location>
        <begin position="229"/>
        <end position="256"/>
    </location>
</feature>
<dbReference type="AlphaFoldDB" id="A0A2C5WY80"/>
<dbReference type="PANTHER" id="PTHR34618">
    <property type="entry name" value="SURFACE PROTEIN MAS1, PUTATIVE-RELATED"/>
    <property type="match status" value="1"/>
</dbReference>
<sequence>MVYITKVALLSAFAALASAHTVILAANGIEGSPTSVGFKVEPSIARNCTGIKPCQQDATLIRDAEISANLVNECGRTQLAGNIDIGEATENAIAAKAVTQANPGDKVTVTIHQVNSDGAGPYVCDMDMTSNTLGVSGQTPLVVENNVPGTNGFSQAKTQQFNITVTMPDNMDCTGASTGNICTVRCRNNALAGPFGGCFPVQQPGKTGTNSAKTIGTASDLKTIEEQVLSSQKDLPASIQANKDAGRNGAVEDVAS</sequence>
<evidence type="ECO:0000313" key="4">
    <source>
        <dbReference type="Proteomes" id="UP000222788"/>
    </source>
</evidence>
<evidence type="ECO:0000256" key="2">
    <source>
        <dbReference type="SAM" id="SignalP"/>
    </source>
</evidence>
<accession>A0A2C5WY80</accession>
<dbReference type="EMBL" id="APWK03000037">
    <property type="protein sequence ID" value="PHH53789.1"/>
    <property type="molecule type" value="Genomic_DNA"/>
</dbReference>
<evidence type="ECO:0000256" key="1">
    <source>
        <dbReference type="SAM" id="MobiDB-lite"/>
    </source>
</evidence>
<dbReference type="InterPro" id="IPR021476">
    <property type="entry name" value="Egh16-like"/>
</dbReference>
<evidence type="ECO:0008006" key="5">
    <source>
        <dbReference type="Google" id="ProtNLM"/>
    </source>
</evidence>
<reference evidence="3 4" key="1">
    <citation type="journal article" date="2013" name="Fungal Biol.">
        <title>Analysis of microsatellite markers in the genome of the plant pathogen Ceratocystis fimbriata.</title>
        <authorList>
            <person name="Simpson M.C."/>
            <person name="Wilken P.M."/>
            <person name="Coetzee M.P."/>
            <person name="Wingfield M.J."/>
            <person name="Wingfield B.D."/>
        </authorList>
    </citation>
    <scope>NUCLEOTIDE SEQUENCE [LARGE SCALE GENOMIC DNA]</scope>
    <source>
        <strain evidence="3 4">CBS 114723</strain>
    </source>
</reference>
<keyword evidence="2" id="KW-0732">Signal</keyword>
<name>A0A2C5WY80_9PEZI</name>
<proteinExistence type="predicted"/>